<dbReference type="Gene3D" id="3.30.420.10">
    <property type="entry name" value="Ribonuclease H-like superfamily/Ribonuclease H"/>
    <property type="match status" value="1"/>
</dbReference>
<dbReference type="InterPro" id="IPR043502">
    <property type="entry name" value="DNA/RNA_pol_sf"/>
</dbReference>
<proteinExistence type="predicted"/>
<feature type="domain" description="Integrase catalytic" evidence="5">
    <location>
        <begin position="1"/>
        <end position="97"/>
    </location>
</feature>
<sequence length="798" mass="89529">MGTEITNLLTTWLAKRGIKFSTSAPYIHEQNGLVERSVRVILDLNSTAITNKETTPFQALFDELEPSIPHIPNLERYRAIGARGEAIIPLEKRSKSLKFTSRTEECKLLAVLGSKTYLVYIPSRRAVLKTSTVKFIEDNTVLSQPTDNTALEGELVDLDLDLEGAVSPDPSNLNTEKPISIEIGPSKLEPYESSSDSELDEPSPDKPINPVIVESTRPTISIRKPELPEVFPQTIEPIFAPKPIEVIAPNQPITNEPLDNSNLISEGDKMQLDYYKLLAKTSSYILDERSKWLEAITKEFIQLLELGVFKFLPRSLLPSNRKLITCRNVLKVKKDAKNRPIKYKSRLVARGFMQVEGLDYTITYASTSIPPTWRILLAIGAVLDWEIEQADFIGAFLNSALREEIYMEIPKGLLDLAASNKAIYKLLLKYGYNPSTPNIIKLSKALYGLKQSPREWQDKLKILLKSLGYLPLISDLGVFYNAKTCHFIVTYVDDCLFIGPNIGYITDLKKRLNKVYAIEDLGPAAYFLGYIEEAVSRFNLADSKPISIPLQPGLVSQLQLEEDIASHLCNSTEIKLYQSLVGTAIYIMLLTRYLNSTKDYSICFSYNGNIVADLGPKLSNSSNTTTKLSRDFHSKEGPRPLTTTSTTIVDSRNSKGSSRTSIINSSLVPIGFSDSDFAGDKATSKSTYGYLYKLAGRPISWKTKRATTIALSTLEAETDGLTEAIREVQWIIGLFSKLHRPIDYPITLYRDNQGSITVANDPALHARTKHTLLKFRYVREQVRAKIVTIIYLNTKFFY</sequence>
<name>A0AAD9HYT9_9PEZI</name>
<feature type="compositionally biased region" description="Polar residues" evidence="4">
    <location>
        <begin position="641"/>
        <end position="655"/>
    </location>
</feature>
<comment type="caution">
    <text evidence="6">The sequence shown here is derived from an EMBL/GenBank/DDBJ whole genome shotgun (WGS) entry which is preliminary data.</text>
</comment>
<gene>
    <name evidence="6" type="ORF">P8C59_001685</name>
</gene>
<dbReference type="PANTHER" id="PTHR11439:SF483">
    <property type="entry name" value="PEPTIDE SYNTHASE GLIP-LIKE, PUTATIVE (AFU_ORTHOLOGUE AFUA_3G12920)-RELATED"/>
    <property type="match status" value="1"/>
</dbReference>
<dbReference type="InterPro" id="IPR013103">
    <property type="entry name" value="RVT_2"/>
</dbReference>
<keyword evidence="3" id="KW-0496">Mitochondrion</keyword>
<evidence type="ECO:0000256" key="3">
    <source>
        <dbReference type="ARBA" id="ARBA00023128"/>
    </source>
</evidence>
<evidence type="ECO:0000313" key="7">
    <source>
        <dbReference type="Proteomes" id="UP001217918"/>
    </source>
</evidence>
<dbReference type="InterPro" id="IPR001584">
    <property type="entry name" value="Integrase_cat-core"/>
</dbReference>
<accession>A0AAD9HYT9</accession>
<dbReference type="InterPro" id="IPR012337">
    <property type="entry name" value="RNaseH-like_sf"/>
</dbReference>
<feature type="region of interest" description="Disordered" evidence="4">
    <location>
        <begin position="621"/>
        <end position="655"/>
    </location>
</feature>
<dbReference type="Pfam" id="PF07727">
    <property type="entry name" value="RVT_2"/>
    <property type="match status" value="1"/>
</dbReference>
<evidence type="ECO:0000256" key="4">
    <source>
        <dbReference type="SAM" id="MobiDB-lite"/>
    </source>
</evidence>
<organism evidence="6 7">
    <name type="scientific">Phyllachora maydis</name>
    <dbReference type="NCBI Taxonomy" id="1825666"/>
    <lineage>
        <taxon>Eukaryota</taxon>
        <taxon>Fungi</taxon>
        <taxon>Dikarya</taxon>
        <taxon>Ascomycota</taxon>
        <taxon>Pezizomycotina</taxon>
        <taxon>Sordariomycetes</taxon>
        <taxon>Sordariomycetidae</taxon>
        <taxon>Phyllachorales</taxon>
        <taxon>Phyllachoraceae</taxon>
        <taxon>Phyllachora</taxon>
    </lineage>
</organism>
<keyword evidence="7" id="KW-1185">Reference proteome</keyword>
<dbReference type="GO" id="GO:0003723">
    <property type="term" value="F:RNA binding"/>
    <property type="evidence" value="ECO:0007669"/>
    <property type="project" value="UniProtKB-KW"/>
</dbReference>
<dbReference type="CDD" id="cd09272">
    <property type="entry name" value="RNase_HI_RT_Ty1"/>
    <property type="match status" value="1"/>
</dbReference>
<dbReference type="GO" id="GO:0005739">
    <property type="term" value="C:mitochondrion"/>
    <property type="evidence" value="ECO:0007669"/>
    <property type="project" value="UniProtKB-SubCell"/>
</dbReference>
<keyword evidence="2" id="KW-0694">RNA-binding</keyword>
<protein>
    <recommendedName>
        <fullName evidence="5">Integrase catalytic domain-containing protein</fullName>
    </recommendedName>
</protein>
<evidence type="ECO:0000259" key="5">
    <source>
        <dbReference type="PROSITE" id="PS50994"/>
    </source>
</evidence>
<comment type="subcellular location">
    <subcellularLocation>
        <location evidence="1">Mitochondrion</location>
    </subcellularLocation>
</comment>
<dbReference type="InterPro" id="IPR036397">
    <property type="entry name" value="RNaseH_sf"/>
</dbReference>
<feature type="region of interest" description="Disordered" evidence="4">
    <location>
        <begin position="166"/>
        <end position="211"/>
    </location>
</feature>
<dbReference type="EMBL" id="JAQQPM010000001">
    <property type="protein sequence ID" value="KAK2067986.1"/>
    <property type="molecule type" value="Genomic_DNA"/>
</dbReference>
<dbReference type="SUPFAM" id="SSF56672">
    <property type="entry name" value="DNA/RNA polymerases"/>
    <property type="match status" value="1"/>
</dbReference>
<dbReference type="PROSITE" id="PS50994">
    <property type="entry name" value="INTEGRASE"/>
    <property type="match status" value="1"/>
</dbReference>
<dbReference type="Proteomes" id="UP001217918">
    <property type="component" value="Unassembled WGS sequence"/>
</dbReference>
<evidence type="ECO:0000256" key="1">
    <source>
        <dbReference type="ARBA" id="ARBA00004173"/>
    </source>
</evidence>
<evidence type="ECO:0000313" key="6">
    <source>
        <dbReference type="EMBL" id="KAK2067986.1"/>
    </source>
</evidence>
<dbReference type="GO" id="GO:0005634">
    <property type="term" value="C:nucleus"/>
    <property type="evidence" value="ECO:0007669"/>
    <property type="project" value="UniProtKB-ARBA"/>
</dbReference>
<dbReference type="PANTHER" id="PTHR11439">
    <property type="entry name" value="GAG-POL-RELATED RETROTRANSPOSON"/>
    <property type="match status" value="1"/>
</dbReference>
<dbReference type="GO" id="GO:0015074">
    <property type="term" value="P:DNA integration"/>
    <property type="evidence" value="ECO:0007669"/>
    <property type="project" value="InterPro"/>
</dbReference>
<dbReference type="AlphaFoldDB" id="A0AAD9HYT9"/>
<feature type="compositionally biased region" description="Basic and acidic residues" evidence="4">
    <location>
        <begin position="628"/>
        <end position="638"/>
    </location>
</feature>
<reference evidence="6" key="1">
    <citation type="journal article" date="2023" name="Mol. Plant Microbe Interact.">
        <title>Elucidating the Obligate Nature and Biological Capacity of an Invasive Fungal Corn Pathogen.</title>
        <authorList>
            <person name="MacCready J.S."/>
            <person name="Roggenkamp E.M."/>
            <person name="Gdanetz K."/>
            <person name="Chilvers M.I."/>
        </authorList>
    </citation>
    <scope>NUCLEOTIDE SEQUENCE</scope>
    <source>
        <strain evidence="6">PM02</strain>
    </source>
</reference>
<dbReference type="SUPFAM" id="SSF53098">
    <property type="entry name" value="Ribonuclease H-like"/>
    <property type="match status" value="1"/>
</dbReference>
<evidence type="ECO:0000256" key="2">
    <source>
        <dbReference type="ARBA" id="ARBA00022884"/>
    </source>
</evidence>